<dbReference type="Proteomes" id="UP000000768">
    <property type="component" value="Chromosome 4"/>
</dbReference>
<accession>A0A1Z5RMX4</accession>
<reference evidence="3" key="3">
    <citation type="journal article" date="2018" name="Plant J.">
        <title>The Sorghum bicolor reference genome: improved assembly, gene annotations, a transcriptome atlas, and signatures of genome organization.</title>
        <authorList>
            <person name="McCormick R.F."/>
            <person name="Truong S.K."/>
            <person name="Sreedasyam A."/>
            <person name="Jenkins J."/>
            <person name="Shu S."/>
            <person name="Sims D."/>
            <person name="Kennedy M."/>
            <person name="Amirebrahimi M."/>
            <person name="Weers B.D."/>
            <person name="McKinley B."/>
            <person name="Mattison A."/>
            <person name="Morishige D.T."/>
            <person name="Grimwood J."/>
            <person name="Schmutz J."/>
            <person name="Mullet J.E."/>
        </authorList>
    </citation>
    <scope>NUCLEOTIDE SEQUENCE [LARGE SCALE GENOMIC DNA]</scope>
    <source>
        <strain evidence="3">cv. BTx623</strain>
    </source>
</reference>
<protein>
    <submittedName>
        <fullName evidence="2">Uncharacterized protein</fullName>
    </submittedName>
</protein>
<evidence type="ECO:0000256" key="1">
    <source>
        <dbReference type="SAM" id="MobiDB-lite"/>
    </source>
</evidence>
<dbReference type="InParanoid" id="A0A1Z5RMX4"/>
<sequence length="96" mass="11211">MWDVQAGCHLGHRSMFDVLCSYLKLHWISSIRSRCNKMVCLVSRQQTSMSRRSQSRPSALRPKSPASFPNRPRSATVLPREEDVDENRLWALKIRR</sequence>
<reference evidence="2 3" key="1">
    <citation type="journal article" date="2009" name="Nature">
        <title>The Sorghum bicolor genome and the diversification of grasses.</title>
        <authorList>
            <person name="Paterson A.H."/>
            <person name="Bowers J.E."/>
            <person name="Bruggmann R."/>
            <person name="Dubchak I."/>
            <person name="Grimwood J."/>
            <person name="Gundlach H."/>
            <person name="Haberer G."/>
            <person name="Hellsten U."/>
            <person name="Mitros T."/>
            <person name="Poliakov A."/>
            <person name="Schmutz J."/>
            <person name="Spannagl M."/>
            <person name="Tang H."/>
            <person name="Wang X."/>
            <person name="Wicker T."/>
            <person name="Bharti A.K."/>
            <person name="Chapman J."/>
            <person name="Feltus F.A."/>
            <person name="Gowik U."/>
            <person name="Grigoriev I.V."/>
            <person name="Lyons E."/>
            <person name="Maher C.A."/>
            <person name="Martis M."/>
            <person name="Narechania A."/>
            <person name="Otillar R.P."/>
            <person name="Penning B.W."/>
            <person name="Salamov A.A."/>
            <person name="Wang Y."/>
            <person name="Zhang L."/>
            <person name="Carpita N.C."/>
            <person name="Freeling M."/>
            <person name="Gingle A.R."/>
            <person name="Hash C.T."/>
            <person name="Keller B."/>
            <person name="Klein P."/>
            <person name="Kresovich S."/>
            <person name="McCann M.C."/>
            <person name="Ming R."/>
            <person name="Peterson D.G."/>
            <person name="Mehboob-ur-Rahman"/>
            <person name="Ware D."/>
            <person name="Westhoff P."/>
            <person name="Mayer K.F."/>
            <person name="Messing J."/>
            <person name="Rokhsar D.S."/>
        </authorList>
    </citation>
    <scope>NUCLEOTIDE SEQUENCE [LARGE SCALE GENOMIC DNA]</scope>
    <source>
        <strain evidence="3">cv. BTx623</strain>
    </source>
</reference>
<proteinExistence type="predicted"/>
<dbReference type="Gramene" id="OQU84726">
    <property type="protein sequence ID" value="OQU84726"/>
    <property type="gene ID" value="SORBI_3004G113850"/>
</dbReference>
<reference evidence="2" key="2">
    <citation type="submission" date="2017-02" db="EMBL/GenBank/DDBJ databases">
        <title>WGS assembly of Sorghum bicolor.</title>
        <authorList>
            <person name="Paterson A."/>
            <person name="Mullet J."/>
            <person name="Bowers J."/>
            <person name="Bruggmann R."/>
            <person name="Dubchak I."/>
            <person name="Grimwood J."/>
            <person name="Gundlach H."/>
            <person name="Haberer G."/>
            <person name="Hellsten U."/>
            <person name="Mitros T."/>
            <person name="Poliakov A."/>
            <person name="Schmutz J."/>
            <person name="Spannagl M."/>
            <person name="Tang H."/>
            <person name="Wang X."/>
            <person name="Wicker T."/>
            <person name="Bharti A."/>
            <person name="Chapman J."/>
            <person name="Feltus F."/>
            <person name="Gowik U."/>
            <person name="Grigoriev I."/>
            <person name="Lyons E."/>
            <person name="Maher C."/>
            <person name="Martis M."/>
            <person name="Narechania A."/>
            <person name="Otillar R."/>
            <person name="Penning B."/>
            <person name="Salamov A."/>
            <person name="Wang Y."/>
            <person name="Zhang L."/>
            <person name="Carpita N."/>
            <person name="Freeling M."/>
            <person name="Gingle A."/>
            <person name="Hash C."/>
            <person name="Keller B."/>
            <person name="Klein P."/>
            <person name="Kresovich S."/>
            <person name="Mccann M."/>
            <person name="Ming R."/>
            <person name="Peterson D."/>
            <person name="Rahman M."/>
            <person name="Ware D."/>
            <person name="Westhoff P."/>
            <person name="Mayer K."/>
            <person name="Messing J."/>
            <person name="Sims D."/>
            <person name="Jenkins J."/>
            <person name="Shu S."/>
            <person name="Rokhsar D."/>
        </authorList>
    </citation>
    <scope>NUCLEOTIDE SEQUENCE</scope>
</reference>
<dbReference type="Gramene" id="OQU84725">
    <property type="protein sequence ID" value="OQU84725"/>
    <property type="gene ID" value="SORBI_3004G113850"/>
</dbReference>
<evidence type="ECO:0000313" key="3">
    <source>
        <dbReference type="Proteomes" id="UP000000768"/>
    </source>
</evidence>
<dbReference type="EMBL" id="CM000763">
    <property type="protein sequence ID" value="OQU84725.1"/>
    <property type="molecule type" value="Genomic_DNA"/>
</dbReference>
<feature type="region of interest" description="Disordered" evidence="1">
    <location>
        <begin position="45"/>
        <end position="82"/>
    </location>
</feature>
<organism evidence="2 3">
    <name type="scientific">Sorghum bicolor</name>
    <name type="common">Sorghum</name>
    <name type="synonym">Sorghum vulgare</name>
    <dbReference type="NCBI Taxonomy" id="4558"/>
    <lineage>
        <taxon>Eukaryota</taxon>
        <taxon>Viridiplantae</taxon>
        <taxon>Streptophyta</taxon>
        <taxon>Embryophyta</taxon>
        <taxon>Tracheophyta</taxon>
        <taxon>Spermatophyta</taxon>
        <taxon>Magnoliopsida</taxon>
        <taxon>Liliopsida</taxon>
        <taxon>Poales</taxon>
        <taxon>Poaceae</taxon>
        <taxon>PACMAD clade</taxon>
        <taxon>Panicoideae</taxon>
        <taxon>Andropogonodae</taxon>
        <taxon>Andropogoneae</taxon>
        <taxon>Sorghinae</taxon>
        <taxon>Sorghum</taxon>
    </lineage>
</organism>
<dbReference type="EMBL" id="CM000763">
    <property type="protein sequence ID" value="OQU84726.1"/>
    <property type="molecule type" value="Genomic_DNA"/>
</dbReference>
<feature type="compositionally biased region" description="Low complexity" evidence="1">
    <location>
        <begin position="45"/>
        <end position="58"/>
    </location>
</feature>
<gene>
    <name evidence="2" type="ORF">SORBI_3004G113850</name>
</gene>
<evidence type="ECO:0000313" key="2">
    <source>
        <dbReference type="EMBL" id="OQU84726.1"/>
    </source>
</evidence>
<name>A0A1Z5RMX4_SORBI</name>
<keyword evidence="3" id="KW-1185">Reference proteome</keyword>
<dbReference type="AlphaFoldDB" id="A0A1Z5RMX4"/>